<feature type="chain" id="PRO_5042090700" evidence="1">
    <location>
        <begin position="23"/>
        <end position="314"/>
    </location>
</feature>
<reference evidence="2" key="1">
    <citation type="submission" date="2022-01" db="EMBL/GenBank/DDBJ databases">
        <title>Genome Sequence Resource for Two Populations of Ditylenchus destructor, the Migratory Endoparasitic Phytonematode.</title>
        <authorList>
            <person name="Zhang H."/>
            <person name="Lin R."/>
            <person name="Xie B."/>
        </authorList>
    </citation>
    <scope>NUCLEOTIDE SEQUENCE</scope>
    <source>
        <strain evidence="2">BazhouSP</strain>
    </source>
</reference>
<proteinExistence type="predicted"/>
<evidence type="ECO:0000313" key="3">
    <source>
        <dbReference type="Proteomes" id="UP001201812"/>
    </source>
</evidence>
<evidence type="ECO:0000256" key="1">
    <source>
        <dbReference type="SAM" id="SignalP"/>
    </source>
</evidence>
<protein>
    <submittedName>
        <fullName evidence="2">Uncharacterized protein</fullName>
    </submittedName>
</protein>
<organism evidence="2 3">
    <name type="scientific">Ditylenchus destructor</name>
    <dbReference type="NCBI Taxonomy" id="166010"/>
    <lineage>
        <taxon>Eukaryota</taxon>
        <taxon>Metazoa</taxon>
        <taxon>Ecdysozoa</taxon>
        <taxon>Nematoda</taxon>
        <taxon>Chromadorea</taxon>
        <taxon>Rhabditida</taxon>
        <taxon>Tylenchina</taxon>
        <taxon>Tylenchomorpha</taxon>
        <taxon>Sphaerularioidea</taxon>
        <taxon>Anguinidae</taxon>
        <taxon>Anguininae</taxon>
        <taxon>Ditylenchus</taxon>
    </lineage>
</organism>
<dbReference type="EMBL" id="JAKKPZ010000799">
    <property type="protein sequence ID" value="KAI1692238.1"/>
    <property type="molecule type" value="Genomic_DNA"/>
</dbReference>
<keyword evidence="3" id="KW-1185">Reference proteome</keyword>
<gene>
    <name evidence="2" type="ORF">DdX_21365</name>
</gene>
<keyword evidence="1" id="KW-0732">Signal</keyword>
<comment type="caution">
    <text evidence="2">The sequence shown here is derived from an EMBL/GenBank/DDBJ whole genome shotgun (WGS) entry which is preliminary data.</text>
</comment>
<accession>A0AAD4MJ79</accession>
<feature type="signal peptide" evidence="1">
    <location>
        <begin position="1"/>
        <end position="22"/>
    </location>
</feature>
<evidence type="ECO:0000313" key="2">
    <source>
        <dbReference type="EMBL" id="KAI1692238.1"/>
    </source>
</evidence>
<dbReference type="AlphaFoldDB" id="A0AAD4MJ79"/>
<sequence length="314" mass="35156">MAVCNFVVSRIFAALLIASALTEIVKLNVNGSMKIPVYARHWANKDGTGTLITTLTDQKENKTVQELLADLKSDVTSKNKNVNLTGAQIYAVQFDYWVSGSIYLLDDSVKNNPIGGIFKGPLNTILITMEAKRETEWGMKKEFGITSLLAKVKSLSSPLKANTTSDNSVPIYIQDVPWRYYHTEGREQEKEQSGINYEEIDASMKPEETALLNPENTLKDLCLVVAEVIKARMQKKKMKDKKWEFMASGVYAVKVTVDGNGKKNRTIIGKDGNLQKELCVIDRRDRSVYPIDTPLSHILGDDHNEVFIISHGKL</sequence>
<dbReference type="Proteomes" id="UP001201812">
    <property type="component" value="Unassembled WGS sequence"/>
</dbReference>
<name>A0AAD4MJ79_9BILA</name>